<proteinExistence type="predicted"/>
<evidence type="ECO:0008006" key="3">
    <source>
        <dbReference type="Google" id="ProtNLM"/>
    </source>
</evidence>
<dbReference type="Proteomes" id="UP000271974">
    <property type="component" value="Unassembled WGS sequence"/>
</dbReference>
<dbReference type="EMBL" id="RQTK01001238">
    <property type="protein sequence ID" value="RUS71290.1"/>
    <property type="molecule type" value="Genomic_DNA"/>
</dbReference>
<name>A0A3S0ZBQ1_ELYCH</name>
<protein>
    <recommendedName>
        <fullName evidence="3">Phytanoyl-CoA dioxygenase</fullName>
    </recommendedName>
</protein>
<reference evidence="1 2" key="1">
    <citation type="submission" date="2019-01" db="EMBL/GenBank/DDBJ databases">
        <title>A draft genome assembly of the solar-powered sea slug Elysia chlorotica.</title>
        <authorList>
            <person name="Cai H."/>
            <person name="Li Q."/>
            <person name="Fang X."/>
            <person name="Li J."/>
            <person name="Curtis N.E."/>
            <person name="Altenburger A."/>
            <person name="Shibata T."/>
            <person name="Feng M."/>
            <person name="Maeda T."/>
            <person name="Schwartz J.A."/>
            <person name="Shigenobu S."/>
            <person name="Lundholm N."/>
            <person name="Nishiyama T."/>
            <person name="Yang H."/>
            <person name="Hasebe M."/>
            <person name="Li S."/>
            <person name="Pierce S.K."/>
            <person name="Wang J."/>
        </authorList>
    </citation>
    <scope>NUCLEOTIDE SEQUENCE [LARGE SCALE GENOMIC DNA]</scope>
    <source>
        <strain evidence="1">EC2010</strain>
        <tissue evidence="1">Whole organism of an adult</tissue>
    </source>
</reference>
<organism evidence="1 2">
    <name type="scientific">Elysia chlorotica</name>
    <name type="common">Eastern emerald elysia</name>
    <name type="synonym">Sea slug</name>
    <dbReference type="NCBI Taxonomy" id="188477"/>
    <lineage>
        <taxon>Eukaryota</taxon>
        <taxon>Metazoa</taxon>
        <taxon>Spiralia</taxon>
        <taxon>Lophotrochozoa</taxon>
        <taxon>Mollusca</taxon>
        <taxon>Gastropoda</taxon>
        <taxon>Heterobranchia</taxon>
        <taxon>Euthyneura</taxon>
        <taxon>Panpulmonata</taxon>
        <taxon>Sacoglossa</taxon>
        <taxon>Placobranchoidea</taxon>
        <taxon>Plakobranchidae</taxon>
        <taxon>Elysia</taxon>
    </lineage>
</organism>
<keyword evidence="2" id="KW-1185">Reference proteome</keyword>
<dbReference type="PANTHER" id="PTHR31630">
    <property type="entry name" value="PHYTANOYL-COA DIOXYGENASE-RELATED-RELATED"/>
    <property type="match status" value="1"/>
</dbReference>
<dbReference type="SUPFAM" id="SSF51197">
    <property type="entry name" value="Clavaminate synthase-like"/>
    <property type="match status" value="1"/>
</dbReference>
<evidence type="ECO:0000313" key="1">
    <source>
        <dbReference type="EMBL" id="RUS71290.1"/>
    </source>
</evidence>
<dbReference type="AlphaFoldDB" id="A0A3S0ZBQ1"/>
<dbReference type="PANTHER" id="PTHR31630:SF6">
    <property type="entry name" value="PHYTANOYL-COA DIOXYGENASE-RELATED"/>
    <property type="match status" value="1"/>
</dbReference>
<evidence type="ECO:0000313" key="2">
    <source>
        <dbReference type="Proteomes" id="UP000271974"/>
    </source>
</evidence>
<accession>A0A3S0ZBQ1</accession>
<comment type="caution">
    <text evidence="1">The sequence shown here is derived from an EMBL/GenBank/DDBJ whole genome shotgun (WGS) entry which is preliminary data.</text>
</comment>
<gene>
    <name evidence="1" type="ORF">EGW08_020947</name>
</gene>
<dbReference type="Gene3D" id="2.60.120.620">
    <property type="entry name" value="q2cbj1_9rhob like domain"/>
    <property type="match status" value="1"/>
</dbReference>
<sequence>MFTAKNREELETKGVTMVPDVLSMEDCDKHQAFFRNWLKRFPDGQWPETLSSLIQGYGAGHLEPAWDVRLKTRSVFAQVWGTNKLLSSMDFIAIGRPPEDGEEKFWAEGDNWLHTGQSADRVSLHAYQGAVYLEGCDEDDWTFEVFEGSHTHFDEFMDTTDQWRCDKIAGDHLDWFKSRGCRRRRVPCPKGGMILWDSRLVHANARPKAGRANTGRWRYVVFVCMTPAVWATPGDLAVKRRAYEQRRLTAHWPSDGVKLANNCPLPDQSLDPVDLLDLPEVARTDDAKRLVGILPYDEADPDWLDETDENRCKFRPAWNKERWAKHLNK</sequence>
<dbReference type="OrthoDB" id="445007at2759"/>